<evidence type="ECO:0000256" key="1">
    <source>
        <dbReference type="SAM" id="MobiDB-lite"/>
    </source>
</evidence>
<feature type="region of interest" description="Disordered" evidence="1">
    <location>
        <begin position="1"/>
        <end position="57"/>
    </location>
</feature>
<dbReference type="AlphaFoldDB" id="A0AAN8VWG7"/>
<gene>
    <name evidence="2" type="ORF">RJ641_034061</name>
</gene>
<protein>
    <submittedName>
        <fullName evidence="2">Uncharacterized protein</fullName>
    </submittedName>
</protein>
<dbReference type="Proteomes" id="UP001370490">
    <property type="component" value="Unassembled WGS sequence"/>
</dbReference>
<feature type="region of interest" description="Disordered" evidence="1">
    <location>
        <begin position="259"/>
        <end position="422"/>
    </location>
</feature>
<evidence type="ECO:0000313" key="2">
    <source>
        <dbReference type="EMBL" id="KAK6937031.1"/>
    </source>
</evidence>
<name>A0AAN8VWG7_9MAGN</name>
<feature type="compositionally biased region" description="Pro residues" evidence="1">
    <location>
        <begin position="328"/>
        <end position="339"/>
    </location>
</feature>
<feature type="compositionally biased region" description="Polar residues" evidence="1">
    <location>
        <begin position="382"/>
        <end position="393"/>
    </location>
</feature>
<accession>A0AAN8VWG7</accession>
<sequence length="422" mass="43566">MPSVPQQMAFPPSGQQPNLPVTHNANSTGWSAAASVPPASLGPSNMVMAPPQGPTPAILQPIEMPTAPLSGLSAANTVPSVTFSPLSSAPGLSNHHTGAPNFPSVPPPQLGVPSTLTSFFPAPVSVSAVTTVLDQPSPTGQVQLLTPRMPAPSSSSNPLLGSGIVPTASLSPPPHPGNSANISGFTPIKPPPVATPRPGDFTFQPHQLHSPAPAPQMVPRLSNQPAVQNTLSSNPAVQPPLAPHAEPFQFGVHNATSKPTVQVFPRPPFSNQMGQPQPQASTNMFPGTPPAISGSPRPPMLPNPSALTPQNPVQQMGPRNLASAPQLPDLPGPLPPRPGNPLQLQQSHPAPAGRPGSFSVPTQQFRPSGTFASSPGGHQIYNPFSLTSVSVAPQRQGEKLANARNPENDPEYKDLMASVGVR</sequence>
<feature type="compositionally biased region" description="Polar residues" evidence="1">
    <location>
        <begin position="305"/>
        <end position="314"/>
    </location>
</feature>
<dbReference type="EMBL" id="JBAMMX010000007">
    <property type="protein sequence ID" value="KAK6937031.1"/>
    <property type="molecule type" value="Genomic_DNA"/>
</dbReference>
<feature type="compositionally biased region" description="Polar residues" evidence="1">
    <location>
        <begin position="269"/>
        <end position="285"/>
    </location>
</feature>
<reference evidence="2 3" key="1">
    <citation type="submission" date="2023-12" db="EMBL/GenBank/DDBJ databases">
        <title>A high-quality genome assembly for Dillenia turbinata (Dilleniales).</title>
        <authorList>
            <person name="Chanderbali A."/>
        </authorList>
    </citation>
    <scope>NUCLEOTIDE SEQUENCE [LARGE SCALE GENOMIC DNA]</scope>
    <source>
        <strain evidence="2">LSX21</strain>
        <tissue evidence="2">Leaf</tissue>
    </source>
</reference>
<comment type="caution">
    <text evidence="2">The sequence shown here is derived from an EMBL/GenBank/DDBJ whole genome shotgun (WGS) entry which is preliminary data.</text>
</comment>
<keyword evidence="3" id="KW-1185">Reference proteome</keyword>
<feature type="compositionally biased region" description="Polar residues" evidence="1">
    <location>
        <begin position="13"/>
        <end position="30"/>
    </location>
</feature>
<organism evidence="2 3">
    <name type="scientific">Dillenia turbinata</name>
    <dbReference type="NCBI Taxonomy" id="194707"/>
    <lineage>
        <taxon>Eukaryota</taxon>
        <taxon>Viridiplantae</taxon>
        <taxon>Streptophyta</taxon>
        <taxon>Embryophyta</taxon>
        <taxon>Tracheophyta</taxon>
        <taxon>Spermatophyta</taxon>
        <taxon>Magnoliopsida</taxon>
        <taxon>eudicotyledons</taxon>
        <taxon>Gunneridae</taxon>
        <taxon>Pentapetalae</taxon>
        <taxon>Dilleniales</taxon>
        <taxon>Dilleniaceae</taxon>
        <taxon>Dillenia</taxon>
    </lineage>
</organism>
<evidence type="ECO:0000313" key="3">
    <source>
        <dbReference type="Proteomes" id="UP001370490"/>
    </source>
</evidence>
<proteinExistence type="predicted"/>
<feature type="compositionally biased region" description="Polar residues" evidence="1">
    <location>
        <begin position="359"/>
        <end position="373"/>
    </location>
</feature>